<dbReference type="PROSITE" id="PS00107">
    <property type="entry name" value="PROTEIN_KINASE_ATP"/>
    <property type="match status" value="1"/>
</dbReference>
<dbReference type="SMART" id="SM00220">
    <property type="entry name" value="S_TKc"/>
    <property type="match status" value="1"/>
</dbReference>
<evidence type="ECO:0000256" key="2">
    <source>
        <dbReference type="ARBA" id="ARBA00022527"/>
    </source>
</evidence>
<feature type="region of interest" description="Disordered" evidence="8">
    <location>
        <begin position="270"/>
        <end position="459"/>
    </location>
</feature>
<feature type="compositionally biased region" description="Low complexity" evidence="8">
    <location>
        <begin position="343"/>
        <end position="370"/>
    </location>
</feature>
<dbReference type="PANTHER" id="PTHR43289:SF6">
    <property type="entry name" value="SERINE_THREONINE-PROTEIN KINASE NEKL-3"/>
    <property type="match status" value="1"/>
</dbReference>
<dbReference type="Gene3D" id="3.30.200.20">
    <property type="entry name" value="Phosphorylase Kinase, domain 1"/>
    <property type="match status" value="1"/>
</dbReference>
<dbReference type="RefSeq" id="WP_397080505.1">
    <property type="nucleotide sequence ID" value="NZ_JBITGY010000002.1"/>
</dbReference>
<keyword evidence="5 10" id="KW-0418">Kinase</keyword>
<evidence type="ECO:0000256" key="3">
    <source>
        <dbReference type="ARBA" id="ARBA00022679"/>
    </source>
</evidence>
<proteinExistence type="predicted"/>
<dbReference type="SUPFAM" id="SSF56112">
    <property type="entry name" value="Protein kinase-like (PK-like)"/>
    <property type="match status" value="1"/>
</dbReference>
<feature type="region of interest" description="Disordered" evidence="8">
    <location>
        <begin position="524"/>
        <end position="634"/>
    </location>
</feature>
<comment type="caution">
    <text evidence="10">The sequence shown here is derived from an EMBL/GenBank/DDBJ whole genome shotgun (WGS) entry which is preliminary data.</text>
</comment>
<evidence type="ECO:0000256" key="6">
    <source>
        <dbReference type="ARBA" id="ARBA00022840"/>
    </source>
</evidence>
<evidence type="ECO:0000256" key="8">
    <source>
        <dbReference type="SAM" id="MobiDB-lite"/>
    </source>
</evidence>
<keyword evidence="4 7" id="KW-0547">Nucleotide-binding</keyword>
<reference evidence="10 11" key="1">
    <citation type="submission" date="2024-10" db="EMBL/GenBank/DDBJ databases">
        <title>The Natural Products Discovery Center: Release of the First 8490 Sequenced Strains for Exploring Actinobacteria Biosynthetic Diversity.</title>
        <authorList>
            <person name="Kalkreuter E."/>
            <person name="Kautsar S.A."/>
            <person name="Yang D."/>
            <person name="Bader C.D."/>
            <person name="Teijaro C.N."/>
            <person name="Fluegel L."/>
            <person name="Davis C.M."/>
            <person name="Simpson J.R."/>
            <person name="Lauterbach L."/>
            <person name="Steele A.D."/>
            <person name="Gui C."/>
            <person name="Meng S."/>
            <person name="Li G."/>
            <person name="Viehrig K."/>
            <person name="Ye F."/>
            <person name="Su P."/>
            <person name="Kiefer A.F."/>
            <person name="Nichols A."/>
            <person name="Cepeda A.J."/>
            <person name="Yan W."/>
            <person name="Fan B."/>
            <person name="Jiang Y."/>
            <person name="Adhikari A."/>
            <person name="Zheng C.-J."/>
            <person name="Schuster L."/>
            <person name="Cowan T.M."/>
            <person name="Smanski M.J."/>
            <person name="Chevrette M.G."/>
            <person name="De Carvalho L.P.S."/>
            <person name="Shen B."/>
        </authorList>
    </citation>
    <scope>NUCLEOTIDE SEQUENCE [LARGE SCALE GENOMIC DNA]</scope>
    <source>
        <strain evidence="10 11">NPDC050545</strain>
    </source>
</reference>
<feature type="compositionally biased region" description="Low complexity" evidence="8">
    <location>
        <begin position="531"/>
        <end position="549"/>
    </location>
</feature>
<dbReference type="PANTHER" id="PTHR43289">
    <property type="entry name" value="MITOGEN-ACTIVATED PROTEIN KINASE KINASE KINASE 20-RELATED"/>
    <property type="match status" value="1"/>
</dbReference>
<evidence type="ECO:0000256" key="4">
    <source>
        <dbReference type="ARBA" id="ARBA00022741"/>
    </source>
</evidence>
<sequence>MSDPAGLVGGRYRLVRTIGRGGMGTVWQAHDEVLGRDVAVKELRPPHNLSGPERAEFAARTLREARAAGRVAHPGVAAVYDVLEENGHPWIVMEFVPSRTLGARIREDGPLPPAEAAWIGLRLLEALNAAHAAGVLHRDVKPDNVLLTDDGRTVLTDFGIATTEDDASITSTGILVGTPAFIAPERAAGGAARPAADLWSLGVTLHVAVEGHSPFRRPHALATLGAVLHDPPAPLFRAGPLAPVILGLLEKNPANRMTAEETAHRLHAITTIQPPEPTAPLTSPAATGRSRRVDRLGGAAGSTARTGDPGNTPGGAGGVGAADADATRPTDVGAAEASRRAAADAAGAPPPAGMDAAGAPPLAGAEAGSGVDAGSGVGAGATGASHSSAAGAPPPARADATGAPPPARADAARASAAGAGISAGATGASRSRGTSAAGAPPPAGTRAAGAGAAGAGTTGAGAAEAGAAEAGAAAARVGSVRARAEPSPRRRTWGAGRVSLMAGGLVAVALAAGGWAWLSGRETTPSAPVTPVVQSTPSQSAPPSASSAPSVPPSTPSPAASAEPSVRPGTPGPTPTRQPNPTKTKPKPTRTPSPTRSATKTDDQRPGTVEPSGEQGAKDDSEQSEDNTGSKETA</sequence>
<dbReference type="Proteomes" id="UP001612741">
    <property type="component" value="Unassembled WGS sequence"/>
</dbReference>
<dbReference type="InterPro" id="IPR008271">
    <property type="entry name" value="Ser/Thr_kinase_AS"/>
</dbReference>
<keyword evidence="6 7" id="KW-0067">ATP-binding</keyword>
<feature type="compositionally biased region" description="Low complexity" evidence="8">
    <location>
        <begin position="382"/>
        <end position="450"/>
    </location>
</feature>
<dbReference type="GO" id="GO:0004674">
    <property type="term" value="F:protein serine/threonine kinase activity"/>
    <property type="evidence" value="ECO:0007669"/>
    <property type="project" value="UniProtKB-EC"/>
</dbReference>
<feature type="binding site" evidence="7">
    <location>
        <position position="41"/>
    </location>
    <ligand>
        <name>ATP</name>
        <dbReference type="ChEBI" id="CHEBI:30616"/>
    </ligand>
</feature>
<dbReference type="EC" id="2.7.11.1" evidence="1"/>
<evidence type="ECO:0000256" key="7">
    <source>
        <dbReference type="PROSITE-ProRule" id="PRU10141"/>
    </source>
</evidence>
<evidence type="ECO:0000259" key="9">
    <source>
        <dbReference type="PROSITE" id="PS50011"/>
    </source>
</evidence>
<dbReference type="CDD" id="cd14014">
    <property type="entry name" value="STKc_PknB_like"/>
    <property type="match status" value="1"/>
</dbReference>
<feature type="domain" description="Protein kinase" evidence="9">
    <location>
        <begin position="12"/>
        <end position="270"/>
    </location>
</feature>
<feature type="compositionally biased region" description="Low complexity" evidence="8">
    <location>
        <begin position="557"/>
        <end position="569"/>
    </location>
</feature>
<dbReference type="InterPro" id="IPR000719">
    <property type="entry name" value="Prot_kinase_dom"/>
</dbReference>
<evidence type="ECO:0000313" key="10">
    <source>
        <dbReference type="EMBL" id="MFI6497579.1"/>
    </source>
</evidence>
<evidence type="ECO:0000256" key="1">
    <source>
        <dbReference type="ARBA" id="ARBA00012513"/>
    </source>
</evidence>
<name>A0ABW7YQI8_9ACTN</name>
<organism evidence="10 11">
    <name type="scientific">Nonomuraea typhae</name>
    <dbReference type="NCBI Taxonomy" id="2603600"/>
    <lineage>
        <taxon>Bacteria</taxon>
        <taxon>Bacillati</taxon>
        <taxon>Actinomycetota</taxon>
        <taxon>Actinomycetes</taxon>
        <taxon>Streptosporangiales</taxon>
        <taxon>Streptosporangiaceae</taxon>
        <taxon>Nonomuraea</taxon>
    </lineage>
</organism>
<feature type="compositionally biased region" description="Gly residues" evidence="8">
    <location>
        <begin position="371"/>
        <end position="381"/>
    </location>
</feature>
<dbReference type="Pfam" id="PF00069">
    <property type="entry name" value="Pkinase"/>
    <property type="match status" value="1"/>
</dbReference>
<evidence type="ECO:0000256" key="5">
    <source>
        <dbReference type="ARBA" id="ARBA00022777"/>
    </source>
</evidence>
<dbReference type="InterPro" id="IPR011009">
    <property type="entry name" value="Kinase-like_dom_sf"/>
</dbReference>
<dbReference type="EMBL" id="JBITGY010000002">
    <property type="protein sequence ID" value="MFI6497579.1"/>
    <property type="molecule type" value="Genomic_DNA"/>
</dbReference>
<keyword evidence="3 10" id="KW-0808">Transferase</keyword>
<evidence type="ECO:0000313" key="11">
    <source>
        <dbReference type="Proteomes" id="UP001612741"/>
    </source>
</evidence>
<dbReference type="Gene3D" id="1.10.510.10">
    <property type="entry name" value="Transferase(Phosphotransferase) domain 1"/>
    <property type="match status" value="1"/>
</dbReference>
<dbReference type="PROSITE" id="PS00108">
    <property type="entry name" value="PROTEIN_KINASE_ST"/>
    <property type="match status" value="1"/>
</dbReference>
<accession>A0ABW7YQI8</accession>
<keyword evidence="2" id="KW-0723">Serine/threonine-protein kinase</keyword>
<protein>
    <recommendedName>
        <fullName evidence="1">non-specific serine/threonine protein kinase</fullName>
        <ecNumber evidence="1">2.7.11.1</ecNumber>
    </recommendedName>
</protein>
<dbReference type="PROSITE" id="PS50011">
    <property type="entry name" value="PROTEIN_KINASE_DOM"/>
    <property type="match status" value="1"/>
</dbReference>
<dbReference type="InterPro" id="IPR017441">
    <property type="entry name" value="Protein_kinase_ATP_BS"/>
</dbReference>
<keyword evidence="11" id="KW-1185">Reference proteome</keyword>
<gene>
    <name evidence="10" type="ORF">ACIBG2_09350</name>
</gene>